<dbReference type="GO" id="GO:0022857">
    <property type="term" value="F:transmembrane transporter activity"/>
    <property type="evidence" value="ECO:0007669"/>
    <property type="project" value="InterPro"/>
</dbReference>
<evidence type="ECO:0000259" key="7">
    <source>
        <dbReference type="PROSITE" id="PS50850"/>
    </source>
</evidence>
<evidence type="ECO:0000313" key="8">
    <source>
        <dbReference type="EMBL" id="KAH8041835.1"/>
    </source>
</evidence>
<feature type="transmembrane region" description="Helical" evidence="6">
    <location>
        <begin position="75"/>
        <end position="95"/>
    </location>
</feature>
<feature type="region of interest" description="Disordered" evidence="5">
    <location>
        <begin position="1"/>
        <end position="24"/>
    </location>
</feature>
<evidence type="ECO:0000256" key="5">
    <source>
        <dbReference type="SAM" id="MobiDB-lite"/>
    </source>
</evidence>
<evidence type="ECO:0000256" key="4">
    <source>
        <dbReference type="ARBA" id="ARBA00023136"/>
    </source>
</evidence>
<keyword evidence="9" id="KW-1185">Reference proteome</keyword>
<dbReference type="Gene3D" id="1.20.1250.20">
    <property type="entry name" value="MFS general substrate transporter like domains"/>
    <property type="match status" value="1"/>
</dbReference>
<dbReference type="AlphaFoldDB" id="A0A9J6F563"/>
<dbReference type="GO" id="GO:0016020">
    <property type="term" value="C:membrane"/>
    <property type="evidence" value="ECO:0007669"/>
    <property type="project" value="UniProtKB-SubCell"/>
</dbReference>
<comment type="subcellular location">
    <subcellularLocation>
        <location evidence="1">Membrane</location>
        <topology evidence="1">Multi-pass membrane protein</topology>
    </subcellularLocation>
</comment>
<dbReference type="SUPFAM" id="SSF103473">
    <property type="entry name" value="MFS general substrate transporter"/>
    <property type="match status" value="1"/>
</dbReference>
<keyword evidence="2 6" id="KW-0812">Transmembrane</keyword>
<evidence type="ECO:0000256" key="1">
    <source>
        <dbReference type="ARBA" id="ARBA00004141"/>
    </source>
</evidence>
<dbReference type="PANTHER" id="PTHR48021:SF1">
    <property type="entry name" value="GH07001P-RELATED"/>
    <property type="match status" value="1"/>
</dbReference>
<evidence type="ECO:0000256" key="3">
    <source>
        <dbReference type="ARBA" id="ARBA00022989"/>
    </source>
</evidence>
<dbReference type="PROSITE" id="PS50850">
    <property type="entry name" value="MFS"/>
    <property type="match status" value="1"/>
</dbReference>
<dbReference type="InterPro" id="IPR050549">
    <property type="entry name" value="MFS_Trehalose_Transporter"/>
</dbReference>
<feature type="transmembrane region" description="Helical" evidence="6">
    <location>
        <begin position="115"/>
        <end position="137"/>
    </location>
</feature>
<dbReference type="Proteomes" id="UP000821866">
    <property type="component" value="Chromosome 1"/>
</dbReference>
<feature type="domain" description="Major facilitator superfamily (MFS) profile" evidence="7">
    <location>
        <begin position="74"/>
        <end position="363"/>
    </location>
</feature>
<protein>
    <recommendedName>
        <fullName evidence="7">Major facilitator superfamily (MFS) profile domain-containing protein</fullName>
    </recommendedName>
</protein>
<dbReference type="VEuPathDB" id="VectorBase:LOC119159600"/>
<feature type="transmembrane region" description="Helical" evidence="6">
    <location>
        <begin position="166"/>
        <end position="189"/>
    </location>
</feature>
<dbReference type="EMBL" id="JABSTU010000001">
    <property type="protein sequence ID" value="KAH8041835.1"/>
    <property type="molecule type" value="Genomic_DNA"/>
</dbReference>
<accession>A0A9J6F563</accession>
<dbReference type="InterPro" id="IPR036259">
    <property type="entry name" value="MFS_trans_sf"/>
</dbReference>
<sequence>MQQSNLSGETTVTSRQGTKSRLSEYAQKLPRGSKVDNVRALENQLAASAAARDVTAILDLTEGHGRKGLKRYRSLVPCWAGSLCVGTALGYALPAGRTLDAAAHRGILEVPHRQIVWFGSMLSLGAVFGSLAGALMTQLSGRRWSLHIAAVGLLASWLVIGLSRSMYYYCGARFFCGFLAGVVSIVVPAHVAEIAPVTHRGMLGAVHQLAVALGILYAYSVGRFLDWDWLAVLCAPPAAALFLLTRAFVIESPRWFLQMGDSLAALNALTAVRGSRSQLEPSPVRWKSSSSPASSQRTNLRRLHGGIPTRSGVNFRLRLISRLGRSIRYLPGHLPESSRHFVGAIRSEGWGEARDCTRAVPDR</sequence>
<dbReference type="InterPro" id="IPR020846">
    <property type="entry name" value="MFS_dom"/>
</dbReference>
<organism evidence="8 9">
    <name type="scientific">Rhipicephalus microplus</name>
    <name type="common">Cattle tick</name>
    <name type="synonym">Boophilus microplus</name>
    <dbReference type="NCBI Taxonomy" id="6941"/>
    <lineage>
        <taxon>Eukaryota</taxon>
        <taxon>Metazoa</taxon>
        <taxon>Ecdysozoa</taxon>
        <taxon>Arthropoda</taxon>
        <taxon>Chelicerata</taxon>
        <taxon>Arachnida</taxon>
        <taxon>Acari</taxon>
        <taxon>Parasitiformes</taxon>
        <taxon>Ixodida</taxon>
        <taxon>Ixodoidea</taxon>
        <taxon>Ixodidae</taxon>
        <taxon>Rhipicephalinae</taxon>
        <taxon>Rhipicephalus</taxon>
        <taxon>Boophilus</taxon>
    </lineage>
</organism>
<gene>
    <name evidence="8" type="ORF">HPB51_018629</name>
</gene>
<proteinExistence type="predicted"/>
<feature type="transmembrane region" description="Helical" evidence="6">
    <location>
        <begin position="201"/>
        <end position="221"/>
    </location>
</feature>
<feature type="transmembrane region" description="Helical" evidence="6">
    <location>
        <begin position="227"/>
        <end position="249"/>
    </location>
</feature>
<feature type="compositionally biased region" description="Polar residues" evidence="5">
    <location>
        <begin position="1"/>
        <end position="20"/>
    </location>
</feature>
<evidence type="ECO:0000256" key="2">
    <source>
        <dbReference type="ARBA" id="ARBA00022692"/>
    </source>
</evidence>
<dbReference type="Pfam" id="PF00083">
    <property type="entry name" value="Sugar_tr"/>
    <property type="match status" value="1"/>
</dbReference>
<name>A0A9J6F563_RHIMP</name>
<dbReference type="PANTHER" id="PTHR48021">
    <property type="match status" value="1"/>
</dbReference>
<reference evidence="8" key="2">
    <citation type="submission" date="2021-09" db="EMBL/GenBank/DDBJ databases">
        <authorList>
            <person name="Jia N."/>
            <person name="Wang J."/>
            <person name="Shi W."/>
            <person name="Du L."/>
            <person name="Sun Y."/>
            <person name="Zhan W."/>
            <person name="Jiang J."/>
            <person name="Wang Q."/>
            <person name="Zhang B."/>
            <person name="Ji P."/>
            <person name="Sakyi L.B."/>
            <person name="Cui X."/>
            <person name="Yuan T."/>
            <person name="Jiang B."/>
            <person name="Yang W."/>
            <person name="Lam T.T.-Y."/>
            <person name="Chang Q."/>
            <person name="Ding S."/>
            <person name="Wang X."/>
            <person name="Zhu J."/>
            <person name="Ruan X."/>
            <person name="Zhao L."/>
            <person name="Wei J."/>
            <person name="Que T."/>
            <person name="Du C."/>
            <person name="Cheng J."/>
            <person name="Dai P."/>
            <person name="Han X."/>
            <person name="Huang E."/>
            <person name="Gao Y."/>
            <person name="Liu J."/>
            <person name="Shao H."/>
            <person name="Ye R."/>
            <person name="Li L."/>
            <person name="Wei W."/>
            <person name="Wang X."/>
            <person name="Wang C."/>
            <person name="Huo Q."/>
            <person name="Li W."/>
            <person name="Guo W."/>
            <person name="Chen H."/>
            <person name="Chen S."/>
            <person name="Zhou L."/>
            <person name="Zhou L."/>
            <person name="Ni X."/>
            <person name="Tian J."/>
            <person name="Zhou Y."/>
            <person name="Sheng Y."/>
            <person name="Liu T."/>
            <person name="Pan Y."/>
            <person name="Xia L."/>
            <person name="Li J."/>
            <person name="Zhao F."/>
            <person name="Cao W."/>
        </authorList>
    </citation>
    <scope>NUCLEOTIDE SEQUENCE</scope>
    <source>
        <strain evidence="8">Rmic-2018</strain>
        <tissue evidence="8">Larvae</tissue>
    </source>
</reference>
<keyword evidence="3 6" id="KW-1133">Transmembrane helix</keyword>
<reference evidence="8" key="1">
    <citation type="journal article" date="2020" name="Cell">
        <title>Large-Scale Comparative Analyses of Tick Genomes Elucidate Their Genetic Diversity and Vector Capacities.</title>
        <authorList>
            <consortium name="Tick Genome and Microbiome Consortium (TIGMIC)"/>
            <person name="Jia N."/>
            <person name="Wang J."/>
            <person name="Shi W."/>
            <person name="Du L."/>
            <person name="Sun Y."/>
            <person name="Zhan W."/>
            <person name="Jiang J.F."/>
            <person name="Wang Q."/>
            <person name="Zhang B."/>
            <person name="Ji P."/>
            <person name="Bell-Sakyi L."/>
            <person name="Cui X.M."/>
            <person name="Yuan T.T."/>
            <person name="Jiang B.G."/>
            <person name="Yang W.F."/>
            <person name="Lam T.T."/>
            <person name="Chang Q.C."/>
            <person name="Ding S.J."/>
            <person name="Wang X.J."/>
            <person name="Zhu J.G."/>
            <person name="Ruan X.D."/>
            <person name="Zhao L."/>
            <person name="Wei J.T."/>
            <person name="Ye R.Z."/>
            <person name="Que T.C."/>
            <person name="Du C.H."/>
            <person name="Zhou Y.H."/>
            <person name="Cheng J.X."/>
            <person name="Dai P.F."/>
            <person name="Guo W.B."/>
            <person name="Han X.H."/>
            <person name="Huang E.J."/>
            <person name="Li L.F."/>
            <person name="Wei W."/>
            <person name="Gao Y.C."/>
            <person name="Liu J.Z."/>
            <person name="Shao H.Z."/>
            <person name="Wang X."/>
            <person name="Wang C.C."/>
            <person name="Yang T.C."/>
            <person name="Huo Q.B."/>
            <person name="Li W."/>
            <person name="Chen H.Y."/>
            <person name="Chen S.E."/>
            <person name="Zhou L.G."/>
            <person name="Ni X.B."/>
            <person name="Tian J.H."/>
            <person name="Sheng Y."/>
            <person name="Liu T."/>
            <person name="Pan Y.S."/>
            <person name="Xia L.Y."/>
            <person name="Li J."/>
            <person name="Zhao F."/>
            <person name="Cao W.C."/>
        </authorList>
    </citation>
    <scope>NUCLEOTIDE SEQUENCE</scope>
    <source>
        <strain evidence="8">Rmic-2018</strain>
    </source>
</reference>
<keyword evidence="4 6" id="KW-0472">Membrane</keyword>
<dbReference type="InterPro" id="IPR005828">
    <property type="entry name" value="MFS_sugar_transport-like"/>
</dbReference>
<evidence type="ECO:0000256" key="6">
    <source>
        <dbReference type="SAM" id="Phobius"/>
    </source>
</evidence>
<comment type="caution">
    <text evidence="8">The sequence shown here is derived from an EMBL/GenBank/DDBJ whole genome shotgun (WGS) entry which is preliminary data.</text>
</comment>
<feature type="transmembrane region" description="Helical" evidence="6">
    <location>
        <begin position="144"/>
        <end position="160"/>
    </location>
</feature>
<evidence type="ECO:0000313" key="9">
    <source>
        <dbReference type="Proteomes" id="UP000821866"/>
    </source>
</evidence>